<organism evidence="2 5">
    <name type="scientific">Clostridium beijerinckii</name>
    <name type="common">Clostridium MP</name>
    <dbReference type="NCBI Taxonomy" id="1520"/>
    <lineage>
        <taxon>Bacteria</taxon>
        <taxon>Bacillati</taxon>
        <taxon>Bacillota</taxon>
        <taxon>Clostridia</taxon>
        <taxon>Eubacteriales</taxon>
        <taxon>Clostridiaceae</taxon>
        <taxon>Clostridium</taxon>
    </lineage>
</organism>
<keyword evidence="2" id="KW-0808">Transferase</keyword>
<reference evidence="5" key="1">
    <citation type="submission" date="2014-12" db="EMBL/GenBank/DDBJ databases">
        <title>Genome sequence of Clostridium beijerinckii strain 59B.</title>
        <authorList>
            <person name="Little G.T."/>
            <person name="Minton N.P."/>
        </authorList>
    </citation>
    <scope>NUCLEOTIDE SEQUENCE [LARGE SCALE GENOMIC DNA]</scope>
    <source>
        <strain evidence="5">59B</strain>
    </source>
</reference>
<dbReference type="GO" id="GO:0000156">
    <property type="term" value="F:phosphorelay response regulator activity"/>
    <property type="evidence" value="ECO:0007669"/>
    <property type="project" value="InterPro"/>
</dbReference>
<dbReference type="Proteomes" id="UP000031866">
    <property type="component" value="Chromosome"/>
</dbReference>
<reference evidence="4" key="4">
    <citation type="submission" date="2020-05" db="EMBL/GenBank/DDBJ databases">
        <title>Genomic insights into acetone-butanol-ethanol (ABE) fermentation by sequencing solventogenic clostridia strains.</title>
        <authorList>
            <person name="Brown S."/>
        </authorList>
    </citation>
    <scope>NUCLEOTIDE SEQUENCE</scope>
    <source>
        <strain evidence="4">DJ126</strain>
    </source>
</reference>
<dbReference type="RefSeq" id="WP_041898677.1">
    <property type="nucleotide sequence ID" value="NZ_BKAK01000103.1"/>
</dbReference>
<dbReference type="SMART" id="SM00850">
    <property type="entry name" value="LytTR"/>
    <property type="match status" value="1"/>
</dbReference>
<sequence length="145" mass="16860">MKIIIENIPAGSEPEIIIKCNEPDESLLQLIYSLKSSSKKLIGFTDLQMHIINPKDVFYFESVDNKVFIYCKQKIFQSRLKLYEIESEYENSDFFRASKSTIINISKIESVSPIFYGKFEALLQNGEKIFISRQYVPVFKKKLGL</sequence>
<dbReference type="Gene3D" id="2.40.50.1020">
    <property type="entry name" value="LytTr DNA-binding domain"/>
    <property type="match status" value="1"/>
</dbReference>
<feature type="domain" description="HTH LytTR-type" evidence="1">
    <location>
        <begin position="41"/>
        <end position="145"/>
    </location>
</feature>
<reference evidence="3" key="5">
    <citation type="journal article" date="2022" name="Nat. Biotechnol.">
        <title>Carbon-negative production of acetone and isopropanol by gas fermentation at industrial pilot scale.</title>
        <authorList>
            <person name="Liew F.E."/>
            <person name="Nogle R."/>
            <person name="Abdalla T."/>
            <person name="Rasor B.J."/>
            <person name="Canter C."/>
            <person name="Jensen R.O."/>
            <person name="Wang L."/>
            <person name="Strutz J."/>
            <person name="Chirania P."/>
            <person name="De Tissera S."/>
            <person name="Mueller A.P."/>
            <person name="Ruan Z."/>
            <person name="Gao A."/>
            <person name="Tran L."/>
            <person name="Engle N.L."/>
            <person name="Bromley J.C."/>
            <person name="Daniell J."/>
            <person name="Conrado R."/>
            <person name="Tschaplinski T.J."/>
            <person name="Giannone R.J."/>
            <person name="Hettich R.L."/>
            <person name="Karim A.S."/>
            <person name="Simpson S.D."/>
            <person name="Brown S.D."/>
            <person name="Leang C."/>
            <person name="Jewett M.C."/>
            <person name="Kopke M."/>
        </authorList>
    </citation>
    <scope>NUCLEOTIDE SEQUENCE</scope>
    <source>
        <strain evidence="3">DJ015</strain>
    </source>
</reference>
<dbReference type="PANTHER" id="PTHR37299">
    <property type="entry name" value="TRANSCRIPTIONAL REGULATOR-RELATED"/>
    <property type="match status" value="1"/>
</dbReference>
<dbReference type="InterPro" id="IPR046947">
    <property type="entry name" value="LytR-like"/>
</dbReference>
<dbReference type="EMBL" id="JABSXK010000001">
    <property type="protein sequence ID" value="NRV10482.1"/>
    <property type="molecule type" value="Genomic_DNA"/>
</dbReference>
<dbReference type="GO" id="GO:0003677">
    <property type="term" value="F:DNA binding"/>
    <property type="evidence" value="ECO:0007669"/>
    <property type="project" value="UniProtKB-KW"/>
</dbReference>
<keyword evidence="2" id="KW-0418">Kinase</keyword>
<dbReference type="Pfam" id="PF04397">
    <property type="entry name" value="LytTR"/>
    <property type="match status" value="1"/>
</dbReference>
<dbReference type="OrthoDB" id="9808614at2"/>
<evidence type="ECO:0000259" key="1">
    <source>
        <dbReference type="PROSITE" id="PS50930"/>
    </source>
</evidence>
<dbReference type="KEGG" id="cbei:LF65_04200"/>
<gene>
    <name evidence="4" type="ORF">DFH45_003445</name>
    <name evidence="3" type="ORF">HGI39_22610</name>
    <name evidence="2" type="ORF">LF65_04200</name>
</gene>
<dbReference type="EMBL" id="JABAGV010000094">
    <property type="protein sequence ID" value="MBC2477433.1"/>
    <property type="molecule type" value="Genomic_DNA"/>
</dbReference>
<dbReference type="PROSITE" id="PS50930">
    <property type="entry name" value="HTH_LYTTR"/>
    <property type="match status" value="1"/>
</dbReference>
<protein>
    <submittedName>
        <fullName evidence="4">DNA-binding LytR/AlgR family response regulator</fullName>
    </submittedName>
    <submittedName>
        <fullName evidence="2">Histidine kinase</fullName>
    </submittedName>
    <submittedName>
        <fullName evidence="3">LytTR family transcriptional regulator</fullName>
    </submittedName>
</protein>
<name>A0A0B5QIH4_CLOBE</name>
<evidence type="ECO:0000313" key="3">
    <source>
        <dbReference type="EMBL" id="MBC2477433.1"/>
    </source>
</evidence>
<reference evidence="2" key="2">
    <citation type="submission" date="2016-02" db="EMBL/GenBank/DDBJ databases">
        <title>Genome sequence of Clostridium beijerinckii strain 59B.</title>
        <authorList>
            <person name="Little G.T."/>
            <person name="Minton N.P."/>
        </authorList>
    </citation>
    <scope>NUCLEOTIDE SEQUENCE</scope>
    <source>
        <strain evidence="2">NCIMB 14988</strain>
    </source>
</reference>
<dbReference type="AlphaFoldDB" id="A0A0B5QIH4"/>
<dbReference type="EMBL" id="CP010086">
    <property type="protein sequence ID" value="AJH00741.1"/>
    <property type="molecule type" value="Genomic_DNA"/>
</dbReference>
<dbReference type="GO" id="GO:0016301">
    <property type="term" value="F:kinase activity"/>
    <property type="evidence" value="ECO:0007669"/>
    <property type="project" value="UniProtKB-KW"/>
</dbReference>
<keyword evidence="4" id="KW-0238">DNA-binding</keyword>
<dbReference type="Proteomes" id="UP000821656">
    <property type="component" value="Unassembled WGS sequence"/>
</dbReference>
<dbReference type="PANTHER" id="PTHR37299:SF4">
    <property type="entry name" value="TRANSCRIPTIONAL REGULATOR"/>
    <property type="match status" value="1"/>
</dbReference>
<accession>A0A0B5QIH4</accession>
<dbReference type="Proteomes" id="UP001194098">
    <property type="component" value="Unassembled WGS sequence"/>
</dbReference>
<evidence type="ECO:0000313" key="5">
    <source>
        <dbReference type="Proteomes" id="UP000031866"/>
    </source>
</evidence>
<dbReference type="STRING" id="1520.LF65_04200"/>
<reference evidence="3" key="3">
    <citation type="submission" date="2020-04" db="EMBL/GenBank/DDBJ databases">
        <authorList>
            <person name="Brown S."/>
        </authorList>
    </citation>
    <scope>NUCLEOTIDE SEQUENCE</scope>
    <source>
        <strain evidence="3">DJ015</strain>
    </source>
</reference>
<evidence type="ECO:0000313" key="2">
    <source>
        <dbReference type="EMBL" id="AJH00741.1"/>
    </source>
</evidence>
<evidence type="ECO:0000313" key="4">
    <source>
        <dbReference type="EMBL" id="NRV10482.1"/>
    </source>
</evidence>
<dbReference type="InterPro" id="IPR007492">
    <property type="entry name" value="LytTR_DNA-bd_dom"/>
</dbReference>
<proteinExistence type="predicted"/>
<dbReference type="GeneID" id="66346610"/>